<protein>
    <submittedName>
        <fullName evidence="1">Uncharacterized protein</fullName>
    </submittedName>
</protein>
<dbReference type="Gene3D" id="2.60.40.1930">
    <property type="match status" value="1"/>
</dbReference>
<dbReference type="EMBL" id="BMIU01000029">
    <property type="protein sequence ID" value="GGF48555.1"/>
    <property type="molecule type" value="Genomic_DNA"/>
</dbReference>
<reference evidence="2" key="1">
    <citation type="journal article" date="2019" name="Int. J. Syst. Evol. Microbiol.">
        <title>The Global Catalogue of Microorganisms (GCM) 10K type strain sequencing project: providing services to taxonomists for standard genome sequencing and annotation.</title>
        <authorList>
            <consortium name="The Broad Institute Genomics Platform"/>
            <consortium name="The Broad Institute Genome Sequencing Center for Infectious Disease"/>
            <person name="Wu L."/>
            <person name="Ma J."/>
        </authorList>
    </citation>
    <scope>NUCLEOTIDE SEQUENCE [LARGE SCALE GENOMIC DNA]</scope>
    <source>
        <strain evidence="2">CGMCC 1.15407</strain>
    </source>
</reference>
<gene>
    <name evidence="1" type="ORF">GCM10011339_41460</name>
</gene>
<sequence>MSFILPRHELTSFFGLILFLCAVSPIRAQRPKLASDAAIAEKIYLQTDSEIYINEQVIWLKLFVVEAATNRPTKLSGVLYAELIDANGNIMDEKLVKIENGTGNSFFELTNQYLPGRYMLRAYTAWNRNFGDTFISRKYIDIYSSEEEKRLTPIQNTVVTEESKANYLLSAEFLPQRIDSLHSKKLDVFINLGEDTDSLSIKSQDGHVYSFQYPITAVHHLATLGMRTINGRYYSKTIALHPSLPEVTFYPESGHLVHGILNRVVFKATDVKGNGLNITGAITDNDGNFICDITGTHLGLGTFMLRPDSSKTYHAAINAVTDSTETHTFNLPKVKSNGNTLNVNTFKNQIRLSAYSFPATQDSAYIKVSCRGVNYFLLKGPMANGQMAAAIAADQLPNGVIAFTLLDSDRRPVAQRLFFNKTGRDEVNIEIKADSITYHPRSKMAISVKVSDSTGNPAPAQIAVKVVNKQLYGPLQEKNTNIESFFLLESDFDGGIKQPGYYLSPQHPTRLQELDMLMMTKNRTYRYGIKEHQLTIPPEPSLKVAGTVSSAFSKKKKKEGIDLTLMAFGEEASLLKQQTDSLGRFHFNLPDHFGQHINVLLQTANANGKKRNYTVQLDRKEVPTVHFDQREAISIVDSVKHLLVKKQQEKHTVDEAFRLTGDYMELEEVTVEDYLLTPQRQKVMDRFGKPDDVIDGEEIEAREQKWSYGLYSVLLFNYPEKVRIERVGGAGGYLWAEVNNSEMTLVVVDGIPVMNYNYDLIPNIPPSEVKSVELIEYANNFSRLFMEVYPQASPLEAPMTGNVIAIYTYAGKGVFSVDKPDGILKASVPIFSPKRNFEAPDYSKLTPQERIKPDLRTLIHWDPALTTDGKGKTLINYYNADIPGEMLIIIEAITEDGKTGYQKFTYQVKE</sequence>
<organism evidence="1 2">
    <name type="scientific">Echinicola rosea</name>
    <dbReference type="NCBI Taxonomy" id="1807691"/>
    <lineage>
        <taxon>Bacteria</taxon>
        <taxon>Pseudomonadati</taxon>
        <taxon>Bacteroidota</taxon>
        <taxon>Cytophagia</taxon>
        <taxon>Cytophagales</taxon>
        <taxon>Cyclobacteriaceae</taxon>
        <taxon>Echinicola</taxon>
    </lineage>
</organism>
<dbReference type="RefSeq" id="WP_137403745.1">
    <property type="nucleotide sequence ID" value="NZ_BMIU01000029.1"/>
</dbReference>
<keyword evidence="2" id="KW-1185">Reference proteome</keyword>
<evidence type="ECO:0000313" key="1">
    <source>
        <dbReference type="EMBL" id="GGF48555.1"/>
    </source>
</evidence>
<name>A0ABQ1VAA8_9BACT</name>
<proteinExistence type="predicted"/>
<evidence type="ECO:0000313" key="2">
    <source>
        <dbReference type="Proteomes" id="UP000647339"/>
    </source>
</evidence>
<comment type="caution">
    <text evidence="1">The sequence shown here is derived from an EMBL/GenBank/DDBJ whole genome shotgun (WGS) entry which is preliminary data.</text>
</comment>
<accession>A0ABQ1VAA8</accession>
<dbReference type="Proteomes" id="UP000647339">
    <property type="component" value="Unassembled WGS sequence"/>
</dbReference>